<name>A0A438BUY7_VITVI</name>
<protein>
    <submittedName>
        <fullName evidence="1">Uncharacterized protein</fullName>
    </submittedName>
</protein>
<proteinExistence type="predicted"/>
<organism evidence="1 2">
    <name type="scientific">Vitis vinifera</name>
    <name type="common">Grape</name>
    <dbReference type="NCBI Taxonomy" id="29760"/>
    <lineage>
        <taxon>Eukaryota</taxon>
        <taxon>Viridiplantae</taxon>
        <taxon>Streptophyta</taxon>
        <taxon>Embryophyta</taxon>
        <taxon>Tracheophyta</taxon>
        <taxon>Spermatophyta</taxon>
        <taxon>Magnoliopsida</taxon>
        <taxon>eudicotyledons</taxon>
        <taxon>Gunneridae</taxon>
        <taxon>Pentapetalae</taxon>
        <taxon>rosids</taxon>
        <taxon>Vitales</taxon>
        <taxon>Vitaceae</taxon>
        <taxon>Viteae</taxon>
        <taxon>Vitis</taxon>
    </lineage>
</organism>
<reference evidence="1 2" key="1">
    <citation type="journal article" date="2018" name="PLoS Genet.">
        <title>Population sequencing reveals clonal diversity and ancestral inbreeding in the grapevine cultivar Chardonnay.</title>
        <authorList>
            <person name="Roach M.J."/>
            <person name="Johnson D.L."/>
            <person name="Bohlmann J."/>
            <person name="van Vuuren H.J."/>
            <person name="Jones S.J."/>
            <person name="Pretorius I.S."/>
            <person name="Schmidt S.A."/>
            <person name="Borneman A.R."/>
        </authorList>
    </citation>
    <scope>NUCLEOTIDE SEQUENCE [LARGE SCALE GENOMIC DNA]</scope>
    <source>
        <strain evidence="2">cv. Chardonnay</strain>
        <tissue evidence="1">Leaf</tissue>
    </source>
</reference>
<evidence type="ECO:0000313" key="2">
    <source>
        <dbReference type="Proteomes" id="UP000288805"/>
    </source>
</evidence>
<sequence>MSMRKDIRKGWEDFCYRIAICVKMVDGQNFGGENQLKEAFPLLFKQASSKKATVADLCEGGNRGQGLEQFKIPFQD</sequence>
<dbReference type="EMBL" id="QGNW01002611">
    <property type="protein sequence ID" value="RVW14786.1"/>
    <property type="molecule type" value="Genomic_DNA"/>
</dbReference>
<comment type="caution">
    <text evidence="1">The sequence shown here is derived from an EMBL/GenBank/DDBJ whole genome shotgun (WGS) entry which is preliminary data.</text>
</comment>
<gene>
    <name evidence="1" type="ORF">CK203_091016</name>
</gene>
<dbReference type="Proteomes" id="UP000288805">
    <property type="component" value="Unassembled WGS sequence"/>
</dbReference>
<evidence type="ECO:0000313" key="1">
    <source>
        <dbReference type="EMBL" id="RVW14786.1"/>
    </source>
</evidence>
<accession>A0A438BUY7</accession>
<dbReference type="AlphaFoldDB" id="A0A438BUY7"/>